<gene>
    <name evidence="1" type="ordered locus">Toce_0222</name>
</gene>
<proteinExistence type="predicted"/>
<dbReference type="Proteomes" id="UP000000272">
    <property type="component" value="Chromosome"/>
</dbReference>
<evidence type="ECO:0000313" key="1">
    <source>
        <dbReference type="EMBL" id="ADL07009.1"/>
    </source>
</evidence>
<evidence type="ECO:0000313" key="2">
    <source>
        <dbReference type="Proteomes" id="UP000000272"/>
    </source>
</evidence>
<sequence>MVRSKDLMNWTGQEVVLDEHVYYGAADTCIGVAAVEKEKVKF</sequence>
<accession>D9S081</accession>
<name>D9S081_THEOJ</name>
<dbReference type="KEGG" id="toc:Toce_0222"/>
<dbReference type="AlphaFoldDB" id="D9S081"/>
<dbReference type="RefSeq" id="WP_013275060.1">
    <property type="nucleotide sequence ID" value="NC_014377.1"/>
</dbReference>
<dbReference type="STRING" id="555079.Toce_0222"/>
<keyword evidence="2" id="KW-1185">Reference proteome</keyword>
<dbReference type="HOGENOM" id="CLU_3259089_0_0_9"/>
<dbReference type="EMBL" id="CP002131">
    <property type="protein sequence ID" value="ADL07009.1"/>
    <property type="molecule type" value="Genomic_DNA"/>
</dbReference>
<protein>
    <submittedName>
        <fullName evidence="1">Uncharacterized protein</fullName>
    </submittedName>
</protein>
<organism evidence="1 2">
    <name type="scientific">Thermosediminibacter oceani (strain ATCC BAA-1034 / DSM 16646 / JW/IW-1228P)</name>
    <dbReference type="NCBI Taxonomy" id="555079"/>
    <lineage>
        <taxon>Bacteria</taxon>
        <taxon>Bacillati</taxon>
        <taxon>Bacillota</taxon>
        <taxon>Clostridia</taxon>
        <taxon>Thermosediminibacterales</taxon>
        <taxon>Thermosediminibacteraceae</taxon>
        <taxon>Thermosediminibacter</taxon>
    </lineage>
</organism>
<reference evidence="1 2" key="1">
    <citation type="journal article" date="2010" name="Stand. Genomic Sci.">
        <title>Complete genome sequence of Thermosediminibacter oceani type strain (JW/IW-1228P).</title>
        <authorList>
            <person name="Pitluck S."/>
            <person name="Yasawong M."/>
            <person name="Munk C."/>
            <person name="Nolan M."/>
            <person name="Lapidus A."/>
            <person name="Lucas S."/>
            <person name="Glavina Del Rio T."/>
            <person name="Tice H."/>
            <person name="Cheng J.F."/>
            <person name="Bruce D."/>
            <person name="Detter C."/>
            <person name="Tapia R."/>
            <person name="Han C."/>
            <person name="Goodwin L."/>
            <person name="Liolios K."/>
            <person name="Ivanova N."/>
            <person name="Mavromatis K."/>
            <person name="Mikhailova N."/>
            <person name="Pati A."/>
            <person name="Chen A."/>
            <person name="Palaniappan K."/>
            <person name="Land M."/>
            <person name="Hauser L."/>
            <person name="Chang Y.J."/>
            <person name="Jeffries C.D."/>
            <person name="Rohde M."/>
            <person name="Spring S."/>
            <person name="Sikorski J."/>
            <person name="Goker M."/>
            <person name="Woyke T."/>
            <person name="Bristow J."/>
            <person name="Eisen J.A."/>
            <person name="Markowitz V."/>
            <person name="Hugenholtz P."/>
            <person name="Kyrpides N.C."/>
            <person name="Klenk H.P."/>
        </authorList>
    </citation>
    <scope>NUCLEOTIDE SEQUENCE [LARGE SCALE GENOMIC DNA]</scope>
    <source>
        <strain evidence="2">ATCC BAA-1034 / DSM 16646 / JW/IW-1228P</strain>
    </source>
</reference>